<name>A0A3N0UZX6_9PROT</name>
<dbReference type="Proteomes" id="UP000275137">
    <property type="component" value="Unassembled WGS sequence"/>
</dbReference>
<dbReference type="InterPro" id="IPR050448">
    <property type="entry name" value="OpgB/LTA_synthase_biosynth"/>
</dbReference>
<evidence type="ECO:0000256" key="4">
    <source>
        <dbReference type="ARBA" id="ARBA00022989"/>
    </source>
</evidence>
<dbReference type="Pfam" id="PF00884">
    <property type="entry name" value="Sulfatase"/>
    <property type="match status" value="1"/>
</dbReference>
<dbReference type="EMBL" id="RJVP01000004">
    <property type="protein sequence ID" value="ROH85922.1"/>
    <property type="molecule type" value="Genomic_DNA"/>
</dbReference>
<keyword evidence="4 6" id="KW-1133">Transmembrane helix</keyword>
<accession>A0A3N0UZX6</accession>
<dbReference type="InterPro" id="IPR000917">
    <property type="entry name" value="Sulfatase_N"/>
</dbReference>
<comment type="subcellular location">
    <subcellularLocation>
        <location evidence="1">Cell membrane</location>
        <topology evidence="1">Multi-pass membrane protein</topology>
    </subcellularLocation>
</comment>
<dbReference type="CDD" id="cd16148">
    <property type="entry name" value="sulfatase_like"/>
    <property type="match status" value="1"/>
</dbReference>
<keyword evidence="2" id="KW-1003">Cell membrane</keyword>
<reference evidence="8 9" key="1">
    <citation type="submission" date="2018-10" db="EMBL/GenBank/DDBJ databases">
        <authorList>
            <person name="Chen W.-M."/>
        </authorList>
    </citation>
    <scope>NUCLEOTIDE SEQUENCE [LARGE SCALE GENOMIC DNA]</scope>
    <source>
        <strain evidence="8 9">H-5</strain>
    </source>
</reference>
<evidence type="ECO:0000313" key="8">
    <source>
        <dbReference type="EMBL" id="ROH85922.1"/>
    </source>
</evidence>
<evidence type="ECO:0000313" key="9">
    <source>
        <dbReference type="Proteomes" id="UP000275137"/>
    </source>
</evidence>
<dbReference type="PIRSF" id="PIRSF004950">
    <property type="entry name" value="Mmb_sulf_HI0842"/>
    <property type="match status" value="1"/>
</dbReference>
<dbReference type="InterPro" id="IPR012159">
    <property type="entry name" value="YejM-like"/>
</dbReference>
<dbReference type="AlphaFoldDB" id="A0A3N0UZX6"/>
<evidence type="ECO:0000256" key="3">
    <source>
        <dbReference type="ARBA" id="ARBA00022692"/>
    </source>
</evidence>
<evidence type="ECO:0000259" key="7">
    <source>
        <dbReference type="Pfam" id="PF00884"/>
    </source>
</evidence>
<evidence type="ECO:0000256" key="2">
    <source>
        <dbReference type="ARBA" id="ARBA00022475"/>
    </source>
</evidence>
<dbReference type="PANTHER" id="PTHR47371:SF3">
    <property type="entry name" value="PHOSPHOGLYCEROL TRANSFERASE I"/>
    <property type="match status" value="1"/>
</dbReference>
<dbReference type="SUPFAM" id="SSF53649">
    <property type="entry name" value="Alkaline phosphatase-like"/>
    <property type="match status" value="1"/>
</dbReference>
<protein>
    <submittedName>
        <fullName evidence="8">DUF229 domain-containing protein</fullName>
    </submittedName>
</protein>
<dbReference type="PANTHER" id="PTHR47371">
    <property type="entry name" value="LIPOTEICHOIC ACID SYNTHASE"/>
    <property type="match status" value="1"/>
</dbReference>
<sequence length="646" mass="72902">MQSIHTTTQRSSVLQQYCFISYLLVLFIIGDSIQFSAAATQGMSSLILLLMTWLCYGAYFMLPAALIISLAAMLGRYCSRRSCASLTAAVAILATTLTSLLLHAKAKIHALYGMFINGFIVNLLITPGGLGSLGGSEASNIGFALIAVGFVLMHTLLWWAIYRLNGTTQLAPFLSACRHTLAHKRLLTWRPSKRFVLLALAVASLTVHGAYATQEAFNRVQQNMLMESVPFFQPVTARSFFRKMGYELSSSPNLKLGSRLHYPKQPLSLTMSAQAYNIVWLTSESWRADMLNPQVMPATSTFASKAQRFNHHFSGGNGTRMGVFSMFTGLPGNYWFPFKEDQRSAALLDVLQQQHYQMRLFTSADFSYPEFDRALFSKVPASQLKANGYSGLAGWQNDRQNVTDMLEFIDQRDPQRPFFSFMFFESPHARYYFPPESAIRKPYRDDINYATLSRKELRADMGLIKNRYVNAVHHLDSQFARVFEHLEQKGLLETTIVVVVGDHGEEFMEHGFWGHNSTFVDEQIRTPLLVYLPGKKGQTHEHMTSHMDIVPTLMPLLGVNNPVADYALGQNLLKADRQYTYVSDWNRIAYVDANAKMVMNVTGTTGNYATGSDDHALSMQQQRALTQRSRPIIMQTMQDLNRFLDK</sequence>
<keyword evidence="3 6" id="KW-0812">Transmembrane</keyword>
<feature type="domain" description="Sulfatase N-terminal" evidence="7">
    <location>
        <begin position="277"/>
        <end position="559"/>
    </location>
</feature>
<feature type="transmembrane region" description="Helical" evidence="6">
    <location>
        <begin position="195"/>
        <end position="213"/>
    </location>
</feature>
<feature type="transmembrane region" description="Helical" evidence="6">
    <location>
        <begin position="46"/>
        <end position="72"/>
    </location>
</feature>
<evidence type="ECO:0000256" key="6">
    <source>
        <dbReference type="SAM" id="Phobius"/>
    </source>
</evidence>
<dbReference type="InterPro" id="IPR017850">
    <property type="entry name" value="Alkaline_phosphatase_core_sf"/>
</dbReference>
<dbReference type="Gene3D" id="3.40.720.10">
    <property type="entry name" value="Alkaline Phosphatase, subunit A"/>
    <property type="match status" value="1"/>
</dbReference>
<comment type="caution">
    <text evidence="8">The sequence shown here is derived from an EMBL/GenBank/DDBJ whole genome shotgun (WGS) entry which is preliminary data.</text>
</comment>
<feature type="transmembrane region" description="Helical" evidence="6">
    <location>
        <begin position="110"/>
        <end position="129"/>
    </location>
</feature>
<evidence type="ECO:0000256" key="1">
    <source>
        <dbReference type="ARBA" id="ARBA00004651"/>
    </source>
</evidence>
<proteinExistence type="predicted"/>
<gene>
    <name evidence="8" type="ORF">ED236_08520</name>
</gene>
<dbReference type="GO" id="GO:0005886">
    <property type="term" value="C:plasma membrane"/>
    <property type="evidence" value="ECO:0007669"/>
    <property type="project" value="UniProtKB-SubCell"/>
</dbReference>
<feature type="transmembrane region" description="Helical" evidence="6">
    <location>
        <begin position="141"/>
        <end position="161"/>
    </location>
</feature>
<keyword evidence="9" id="KW-1185">Reference proteome</keyword>
<feature type="transmembrane region" description="Helical" evidence="6">
    <location>
        <begin position="19"/>
        <end position="39"/>
    </location>
</feature>
<keyword evidence="5 6" id="KW-0472">Membrane</keyword>
<evidence type="ECO:0000256" key="5">
    <source>
        <dbReference type="ARBA" id="ARBA00023136"/>
    </source>
</evidence>
<organism evidence="8 9">
    <name type="scientific">Pseudomethylobacillus aquaticus</name>
    <dbReference type="NCBI Taxonomy" id="2676064"/>
    <lineage>
        <taxon>Bacteria</taxon>
        <taxon>Pseudomonadati</taxon>
        <taxon>Pseudomonadota</taxon>
        <taxon>Betaproteobacteria</taxon>
        <taxon>Nitrosomonadales</taxon>
        <taxon>Methylophilaceae</taxon>
        <taxon>Pseudomethylobacillus</taxon>
    </lineage>
</organism>